<evidence type="ECO:0008006" key="5">
    <source>
        <dbReference type="Google" id="ProtNLM"/>
    </source>
</evidence>
<keyword evidence="2" id="KW-1133">Transmembrane helix</keyword>
<feature type="compositionally biased region" description="Basic residues" evidence="1">
    <location>
        <begin position="108"/>
        <end position="119"/>
    </location>
</feature>
<proteinExistence type="predicted"/>
<organism evidence="3 4">
    <name type="scientific">Escallonia herrerae</name>
    <dbReference type="NCBI Taxonomy" id="1293975"/>
    <lineage>
        <taxon>Eukaryota</taxon>
        <taxon>Viridiplantae</taxon>
        <taxon>Streptophyta</taxon>
        <taxon>Embryophyta</taxon>
        <taxon>Tracheophyta</taxon>
        <taxon>Spermatophyta</taxon>
        <taxon>Magnoliopsida</taxon>
        <taxon>eudicotyledons</taxon>
        <taxon>Gunneridae</taxon>
        <taxon>Pentapetalae</taxon>
        <taxon>asterids</taxon>
        <taxon>campanulids</taxon>
        <taxon>Escalloniales</taxon>
        <taxon>Escalloniaceae</taxon>
        <taxon>Escallonia</taxon>
    </lineage>
</organism>
<gene>
    <name evidence="3" type="ORF">RJ639_004936</name>
</gene>
<feature type="transmembrane region" description="Helical" evidence="2">
    <location>
        <begin position="166"/>
        <end position="188"/>
    </location>
</feature>
<dbReference type="PANTHER" id="PTHR34188:SF5">
    <property type="entry name" value="OS05G0131900 PROTEIN"/>
    <property type="match status" value="1"/>
</dbReference>
<keyword evidence="2" id="KW-0472">Membrane</keyword>
<name>A0AA88W3F6_9ASTE</name>
<dbReference type="EMBL" id="JAVXUP010000927">
    <property type="protein sequence ID" value="KAK3018604.1"/>
    <property type="molecule type" value="Genomic_DNA"/>
</dbReference>
<evidence type="ECO:0000313" key="3">
    <source>
        <dbReference type="EMBL" id="KAK3018604.1"/>
    </source>
</evidence>
<dbReference type="PANTHER" id="PTHR34188">
    <property type="entry name" value="OS01G0299500 PROTEIN"/>
    <property type="match status" value="1"/>
</dbReference>
<comment type="caution">
    <text evidence="3">The sequence shown here is derived from an EMBL/GenBank/DDBJ whole genome shotgun (WGS) entry which is preliminary data.</text>
</comment>
<sequence>GGRGSLRFVVIMDQISPREMDLSIDLESGGTAKEEVGSPEPATTFFNKLCSGFVSADGLVKGENGVGSSGDALNNGEIAPESVKLLINKKVEEEEAAEVLEKKVEKEKRKKPSAKKPPRPPRGLSLDAADQKLIKEIAEIAMMKRARIERMKALKKMKASKASSSVGNFLAMLLTILFLLVILFQGVAPPKSSAVRYRSSSESTGIIESQSASGTKLPSSGFLNVVEQVVGSNPEGKVSRAAG</sequence>
<keyword evidence="4" id="KW-1185">Reference proteome</keyword>
<accession>A0AA88W3F6</accession>
<reference evidence="3" key="1">
    <citation type="submission" date="2022-12" db="EMBL/GenBank/DDBJ databases">
        <title>Draft genome assemblies for two species of Escallonia (Escalloniales).</title>
        <authorList>
            <person name="Chanderbali A."/>
            <person name="Dervinis C."/>
            <person name="Anghel I."/>
            <person name="Soltis D."/>
            <person name="Soltis P."/>
            <person name="Zapata F."/>
        </authorList>
    </citation>
    <scope>NUCLEOTIDE SEQUENCE</scope>
    <source>
        <strain evidence="3">UCBG64.0493</strain>
        <tissue evidence="3">Leaf</tissue>
    </source>
</reference>
<dbReference type="AlphaFoldDB" id="A0AA88W3F6"/>
<evidence type="ECO:0000256" key="2">
    <source>
        <dbReference type="SAM" id="Phobius"/>
    </source>
</evidence>
<feature type="non-terminal residue" evidence="3">
    <location>
        <position position="1"/>
    </location>
</feature>
<feature type="region of interest" description="Disordered" evidence="1">
    <location>
        <begin position="103"/>
        <end position="127"/>
    </location>
</feature>
<keyword evidence="2" id="KW-0812">Transmembrane</keyword>
<evidence type="ECO:0000313" key="4">
    <source>
        <dbReference type="Proteomes" id="UP001188597"/>
    </source>
</evidence>
<protein>
    <recommendedName>
        <fullName evidence="5">Transmembrane protein</fullName>
    </recommendedName>
</protein>
<evidence type="ECO:0000256" key="1">
    <source>
        <dbReference type="SAM" id="MobiDB-lite"/>
    </source>
</evidence>
<dbReference type="Proteomes" id="UP001188597">
    <property type="component" value="Unassembled WGS sequence"/>
</dbReference>